<proteinExistence type="predicted"/>
<dbReference type="InterPro" id="IPR001283">
    <property type="entry name" value="CRISP-related"/>
</dbReference>
<keyword evidence="3" id="KW-1185">Reference proteome</keyword>
<evidence type="ECO:0000259" key="1">
    <source>
        <dbReference type="SMART" id="SM00198"/>
    </source>
</evidence>
<dbReference type="AlphaFoldDB" id="A0AAV4H0B5"/>
<dbReference type="CDD" id="cd05380">
    <property type="entry name" value="CAP_euk"/>
    <property type="match status" value="1"/>
</dbReference>
<dbReference type="Pfam" id="PF00188">
    <property type="entry name" value="CAP"/>
    <property type="match status" value="1"/>
</dbReference>
<organism evidence="2 3">
    <name type="scientific">Elysia marginata</name>
    <dbReference type="NCBI Taxonomy" id="1093978"/>
    <lineage>
        <taxon>Eukaryota</taxon>
        <taxon>Metazoa</taxon>
        <taxon>Spiralia</taxon>
        <taxon>Lophotrochozoa</taxon>
        <taxon>Mollusca</taxon>
        <taxon>Gastropoda</taxon>
        <taxon>Heterobranchia</taxon>
        <taxon>Euthyneura</taxon>
        <taxon>Panpulmonata</taxon>
        <taxon>Sacoglossa</taxon>
        <taxon>Placobranchoidea</taxon>
        <taxon>Plakobranchidae</taxon>
        <taxon>Elysia</taxon>
    </lineage>
</organism>
<dbReference type="InterPro" id="IPR035940">
    <property type="entry name" value="CAP_sf"/>
</dbReference>
<dbReference type="EMBL" id="BMAT01005313">
    <property type="protein sequence ID" value="GFR90880.1"/>
    <property type="molecule type" value="Genomic_DNA"/>
</dbReference>
<evidence type="ECO:0000313" key="3">
    <source>
        <dbReference type="Proteomes" id="UP000762676"/>
    </source>
</evidence>
<dbReference type="SMART" id="SM00198">
    <property type="entry name" value="SCP"/>
    <property type="match status" value="1"/>
</dbReference>
<protein>
    <submittedName>
        <fullName evidence="2">Venom allergen 5</fullName>
    </submittedName>
</protein>
<dbReference type="Proteomes" id="UP000762676">
    <property type="component" value="Unassembled WGS sequence"/>
</dbReference>
<name>A0AAV4H0B5_9GAST</name>
<feature type="non-terminal residue" evidence="2">
    <location>
        <position position="1"/>
    </location>
</feature>
<dbReference type="SUPFAM" id="SSF55797">
    <property type="entry name" value="PR-1-like"/>
    <property type="match status" value="1"/>
</dbReference>
<accession>A0AAV4H0B5</accession>
<feature type="domain" description="SCP" evidence="1">
    <location>
        <begin position="1"/>
        <end position="120"/>
    </location>
</feature>
<comment type="caution">
    <text evidence="2">The sequence shown here is derived from an EMBL/GenBank/DDBJ whole genome shotgun (WGS) entry which is preliminary data.</text>
</comment>
<dbReference type="InterPro" id="IPR014044">
    <property type="entry name" value="CAP_dom"/>
</dbReference>
<sequence length="124" mass="13485">VWSSSLEAEAQSWADTCNYGHQTGQDWGENIAARTGGLSSNQNAISLMVDQWTSESQYNIDGSFSCCGFSDYSCCHLTQVVWADTTEVGCGLAMCSTLSTSSGSMSNAAYFVCYYNPRLGSDYW</sequence>
<evidence type="ECO:0000313" key="2">
    <source>
        <dbReference type="EMBL" id="GFR90880.1"/>
    </source>
</evidence>
<gene>
    <name evidence="2" type="ORF">ElyMa_002578800</name>
</gene>
<dbReference type="PANTHER" id="PTHR10334">
    <property type="entry name" value="CYSTEINE-RICH SECRETORY PROTEIN-RELATED"/>
    <property type="match status" value="1"/>
</dbReference>
<reference evidence="2 3" key="1">
    <citation type="journal article" date="2021" name="Elife">
        <title>Chloroplast acquisition without the gene transfer in kleptoplastic sea slugs, Plakobranchus ocellatus.</title>
        <authorList>
            <person name="Maeda T."/>
            <person name="Takahashi S."/>
            <person name="Yoshida T."/>
            <person name="Shimamura S."/>
            <person name="Takaki Y."/>
            <person name="Nagai Y."/>
            <person name="Toyoda A."/>
            <person name="Suzuki Y."/>
            <person name="Arimoto A."/>
            <person name="Ishii H."/>
            <person name="Satoh N."/>
            <person name="Nishiyama T."/>
            <person name="Hasebe M."/>
            <person name="Maruyama T."/>
            <person name="Minagawa J."/>
            <person name="Obokata J."/>
            <person name="Shigenobu S."/>
        </authorList>
    </citation>
    <scope>NUCLEOTIDE SEQUENCE [LARGE SCALE GENOMIC DNA]</scope>
</reference>
<dbReference type="Gene3D" id="3.40.33.10">
    <property type="entry name" value="CAP"/>
    <property type="match status" value="1"/>
</dbReference>